<keyword evidence="2" id="KW-0255">Endonuclease</keyword>
<evidence type="ECO:0000313" key="3">
    <source>
        <dbReference type="Proteomes" id="UP001208624"/>
    </source>
</evidence>
<reference evidence="2" key="1">
    <citation type="submission" date="2023-06" db="EMBL/GenBank/DDBJ databases">
        <title>Deciphering the underlying mechanisms mediating the transmission of blaNDM gene from human to animals in China.</title>
        <authorList>
            <person name="Chen K."/>
            <person name="Chen S."/>
        </authorList>
    </citation>
    <scope>NUCLEOTIDE SEQUENCE</scope>
    <source>
        <strain evidence="2">1199</strain>
    </source>
</reference>
<proteinExistence type="predicted"/>
<keyword evidence="2" id="KW-0378">Hydrolase</keyword>
<gene>
    <name evidence="2" type="ORF">OFN31_34390</name>
</gene>
<dbReference type="GO" id="GO:0003676">
    <property type="term" value="F:nucleic acid binding"/>
    <property type="evidence" value="ECO:0007669"/>
    <property type="project" value="InterPro"/>
</dbReference>
<evidence type="ECO:0000259" key="1">
    <source>
        <dbReference type="Pfam" id="PF01844"/>
    </source>
</evidence>
<dbReference type="EMBL" id="JAOVKC010001914">
    <property type="protein sequence ID" value="MCV5626719.1"/>
    <property type="molecule type" value="Genomic_DNA"/>
</dbReference>
<organism evidence="2 3">
    <name type="scientific">Escherichia coli</name>
    <dbReference type="NCBI Taxonomy" id="562"/>
    <lineage>
        <taxon>Bacteria</taxon>
        <taxon>Pseudomonadati</taxon>
        <taxon>Pseudomonadota</taxon>
        <taxon>Gammaproteobacteria</taxon>
        <taxon>Enterobacterales</taxon>
        <taxon>Enterobacteriaceae</taxon>
        <taxon>Escherichia</taxon>
    </lineage>
</organism>
<dbReference type="AlphaFoldDB" id="A0AAP3A916"/>
<name>A0AAP3A916_ECOLX</name>
<evidence type="ECO:0000313" key="2">
    <source>
        <dbReference type="EMBL" id="MCV5626719.1"/>
    </source>
</evidence>
<dbReference type="GO" id="GO:0008270">
    <property type="term" value="F:zinc ion binding"/>
    <property type="evidence" value="ECO:0007669"/>
    <property type="project" value="InterPro"/>
</dbReference>
<accession>A0AAP3A916</accession>
<protein>
    <submittedName>
        <fullName evidence="2">HNH endonuclease</fullName>
    </submittedName>
</protein>
<dbReference type="CDD" id="cd00085">
    <property type="entry name" value="HNHc"/>
    <property type="match status" value="1"/>
</dbReference>
<keyword evidence="2" id="KW-0540">Nuclease</keyword>
<dbReference type="Gene3D" id="1.10.30.50">
    <property type="match status" value="1"/>
</dbReference>
<comment type="caution">
    <text evidence="2">The sequence shown here is derived from an EMBL/GenBank/DDBJ whole genome shotgun (WGS) entry which is preliminary data.</text>
</comment>
<dbReference type="InterPro" id="IPR003615">
    <property type="entry name" value="HNH_nuc"/>
</dbReference>
<dbReference type="GO" id="GO:0004519">
    <property type="term" value="F:endonuclease activity"/>
    <property type="evidence" value="ECO:0007669"/>
    <property type="project" value="UniProtKB-KW"/>
</dbReference>
<dbReference type="Proteomes" id="UP001208624">
    <property type="component" value="Unassembled WGS sequence"/>
</dbReference>
<feature type="domain" description="HNH" evidence="1">
    <location>
        <begin position="10"/>
        <end position="41"/>
    </location>
</feature>
<dbReference type="InterPro" id="IPR002711">
    <property type="entry name" value="HNH"/>
</dbReference>
<sequence>MCQGYLDTEKSVSYDHIVRVREGGDGNSDNVQLTHPYCNQSVKC</sequence>
<dbReference type="Pfam" id="PF01844">
    <property type="entry name" value="HNH"/>
    <property type="match status" value="1"/>
</dbReference>